<sequence length="169" mass="18181">MEPRIHPTVFVAEGAQIWGDVEIGPGSSIWFGAVIRGDEGAVLIGEDSNIQDNCVIHSDLGAPVVVGAHVTVGHGCVLRSCRIGDKTMIGMNSTVMSGVALGERCVVGAHSLITYNQTFDNGSLIMGVPAKRIREATEEEKQYSEIACNVYRKLVIDYHDGKFRSHRGG</sequence>
<dbReference type="CDD" id="cd04645">
    <property type="entry name" value="LbH_gamma_CA_like"/>
    <property type="match status" value="1"/>
</dbReference>
<proteinExistence type="predicted"/>
<comment type="caution">
    <text evidence="1">The sequence shown here is derived from an EMBL/GenBank/DDBJ whole genome shotgun (WGS) entry which is preliminary data.</text>
</comment>
<reference evidence="1 2" key="1">
    <citation type="journal article" date="2017" name="ISME J.">
        <title>Energy and carbon metabolisms in a deep terrestrial subsurface fluid microbial community.</title>
        <authorList>
            <person name="Momper L."/>
            <person name="Jungbluth S.P."/>
            <person name="Lee M.D."/>
            <person name="Amend J.P."/>
        </authorList>
    </citation>
    <scope>NUCLEOTIDE SEQUENCE [LARGE SCALE GENOMIC DNA]</scope>
    <source>
        <strain evidence="1">SURF_5</strain>
    </source>
</reference>
<evidence type="ECO:0000313" key="1">
    <source>
        <dbReference type="EMBL" id="RJP18442.1"/>
    </source>
</evidence>
<accession>A0A3A4NGS7</accession>
<dbReference type="Proteomes" id="UP000265882">
    <property type="component" value="Unassembled WGS sequence"/>
</dbReference>
<dbReference type="InterPro" id="IPR050484">
    <property type="entry name" value="Transf_Hexapept/Carb_Anhydrase"/>
</dbReference>
<dbReference type="PANTHER" id="PTHR13061">
    <property type="entry name" value="DYNACTIN SUBUNIT P25"/>
    <property type="match status" value="1"/>
</dbReference>
<dbReference type="InterPro" id="IPR001451">
    <property type="entry name" value="Hexapep"/>
</dbReference>
<dbReference type="SUPFAM" id="SSF51161">
    <property type="entry name" value="Trimeric LpxA-like enzymes"/>
    <property type="match status" value="1"/>
</dbReference>
<organism evidence="1 2">
    <name type="scientific">Abyssobacteria bacterium (strain SURF_5)</name>
    <dbReference type="NCBI Taxonomy" id="2093360"/>
    <lineage>
        <taxon>Bacteria</taxon>
        <taxon>Pseudomonadati</taxon>
        <taxon>Candidatus Hydrogenedentota</taxon>
        <taxon>Candidatus Abyssobacteria</taxon>
    </lineage>
</organism>
<dbReference type="PANTHER" id="PTHR13061:SF29">
    <property type="entry name" value="GAMMA CARBONIC ANHYDRASE-LIKE 1, MITOCHONDRIAL-RELATED"/>
    <property type="match status" value="1"/>
</dbReference>
<dbReference type="AlphaFoldDB" id="A0A3A4NGS7"/>
<gene>
    <name evidence="1" type="ORF">C4520_14405</name>
</gene>
<protein>
    <submittedName>
        <fullName evidence="1">Gamma carbonic anhydrase family protein</fullName>
    </submittedName>
</protein>
<dbReference type="EMBL" id="QZKU01000101">
    <property type="protein sequence ID" value="RJP18442.1"/>
    <property type="molecule type" value="Genomic_DNA"/>
</dbReference>
<dbReference type="Gene3D" id="2.160.10.10">
    <property type="entry name" value="Hexapeptide repeat proteins"/>
    <property type="match status" value="1"/>
</dbReference>
<dbReference type="Pfam" id="PF00132">
    <property type="entry name" value="Hexapep"/>
    <property type="match status" value="2"/>
</dbReference>
<name>A0A3A4NGS7_ABYX5</name>
<evidence type="ECO:0000313" key="2">
    <source>
        <dbReference type="Proteomes" id="UP000265882"/>
    </source>
</evidence>
<dbReference type="InterPro" id="IPR011004">
    <property type="entry name" value="Trimer_LpxA-like_sf"/>
</dbReference>
<dbReference type="InterPro" id="IPR047324">
    <property type="entry name" value="LbH_gamma_CA-like"/>
</dbReference>